<evidence type="ECO:0000256" key="8">
    <source>
        <dbReference type="SAM" id="MobiDB-lite"/>
    </source>
</evidence>
<evidence type="ECO:0000256" key="9">
    <source>
        <dbReference type="SAM" id="Phobius"/>
    </source>
</evidence>
<dbReference type="GO" id="GO:0008422">
    <property type="term" value="F:beta-glucosidase activity"/>
    <property type="evidence" value="ECO:0007669"/>
    <property type="project" value="TreeGrafter"/>
</dbReference>
<keyword evidence="9" id="KW-0472">Membrane</keyword>
<evidence type="ECO:0000256" key="4">
    <source>
        <dbReference type="ARBA" id="ARBA00023277"/>
    </source>
</evidence>
<reference evidence="11 12" key="1">
    <citation type="submission" date="2019-02" db="EMBL/GenBank/DDBJ databases">
        <title>Deep-cultivation of Planctomycetes and their phenomic and genomic characterization uncovers novel biology.</title>
        <authorList>
            <person name="Wiegand S."/>
            <person name="Jogler M."/>
            <person name="Boedeker C."/>
            <person name="Pinto D."/>
            <person name="Vollmers J."/>
            <person name="Rivas-Marin E."/>
            <person name="Kohn T."/>
            <person name="Peeters S.H."/>
            <person name="Heuer A."/>
            <person name="Rast P."/>
            <person name="Oberbeckmann S."/>
            <person name="Bunk B."/>
            <person name="Jeske O."/>
            <person name="Meyerdierks A."/>
            <person name="Storesund J.E."/>
            <person name="Kallscheuer N."/>
            <person name="Luecker S."/>
            <person name="Lage O.M."/>
            <person name="Pohl T."/>
            <person name="Merkel B.J."/>
            <person name="Hornburger P."/>
            <person name="Mueller R.-W."/>
            <person name="Bruemmer F."/>
            <person name="Labrenz M."/>
            <person name="Spormann A.M."/>
            <person name="Op den Camp H."/>
            <person name="Overmann J."/>
            <person name="Amann R."/>
            <person name="Jetten M.S.M."/>
            <person name="Mascher T."/>
            <person name="Medema M.H."/>
            <person name="Devos D.P."/>
            <person name="Kaster A.-K."/>
            <person name="Ovreas L."/>
            <person name="Rohde M."/>
            <person name="Galperin M.Y."/>
            <person name="Jogler C."/>
        </authorList>
    </citation>
    <scope>NUCLEOTIDE SEQUENCE [LARGE SCALE GENOMIC DNA]</scope>
    <source>
        <strain evidence="11 12">K23_9</strain>
    </source>
</reference>
<evidence type="ECO:0000259" key="10">
    <source>
        <dbReference type="Pfam" id="PF00150"/>
    </source>
</evidence>
<feature type="transmembrane region" description="Helical" evidence="9">
    <location>
        <begin position="94"/>
        <end position="115"/>
    </location>
</feature>
<dbReference type="SUPFAM" id="SSF51445">
    <property type="entry name" value="(Trans)glycosidases"/>
    <property type="match status" value="1"/>
</dbReference>
<dbReference type="EMBL" id="CP036526">
    <property type="protein sequence ID" value="QDT13689.1"/>
    <property type="molecule type" value="Genomic_DNA"/>
</dbReference>
<dbReference type="AlphaFoldDB" id="A0A517P2T4"/>
<dbReference type="GO" id="GO:0030245">
    <property type="term" value="P:cellulose catabolic process"/>
    <property type="evidence" value="ECO:0007669"/>
    <property type="project" value="UniProtKB-KW"/>
</dbReference>
<dbReference type="InterPro" id="IPR050386">
    <property type="entry name" value="Glycosyl_hydrolase_5"/>
</dbReference>
<dbReference type="InterPro" id="IPR001547">
    <property type="entry name" value="Glyco_hydro_5"/>
</dbReference>
<keyword evidence="12" id="KW-1185">Reference proteome</keyword>
<evidence type="ECO:0000256" key="6">
    <source>
        <dbReference type="ARBA" id="ARBA00023326"/>
    </source>
</evidence>
<dbReference type="InterPro" id="IPR017853">
    <property type="entry name" value="GH"/>
</dbReference>
<dbReference type="RefSeq" id="WP_145421451.1">
    <property type="nucleotide sequence ID" value="NZ_CP036526.1"/>
</dbReference>
<protein>
    <submittedName>
        <fullName evidence="11">Cellulase (Glycosyl hydrolase family 5)</fullName>
    </submittedName>
</protein>
<dbReference type="PANTHER" id="PTHR31297:SF41">
    <property type="entry name" value="ENDOGLUCANASE, PUTATIVE (AFU_ORTHOLOGUE AFUA_5G01830)-RELATED"/>
    <property type="match status" value="1"/>
</dbReference>
<keyword evidence="3" id="KW-0136">Cellulose degradation</keyword>
<keyword evidence="2 7" id="KW-0378">Hydrolase</keyword>
<organism evidence="11 12">
    <name type="scientific">Stieleria marina</name>
    <dbReference type="NCBI Taxonomy" id="1930275"/>
    <lineage>
        <taxon>Bacteria</taxon>
        <taxon>Pseudomonadati</taxon>
        <taxon>Planctomycetota</taxon>
        <taxon>Planctomycetia</taxon>
        <taxon>Pirellulales</taxon>
        <taxon>Pirellulaceae</taxon>
        <taxon>Stieleria</taxon>
    </lineage>
</organism>
<evidence type="ECO:0000256" key="5">
    <source>
        <dbReference type="ARBA" id="ARBA00023295"/>
    </source>
</evidence>
<accession>A0A517P2T4</accession>
<dbReference type="Gene3D" id="3.20.20.80">
    <property type="entry name" value="Glycosidases"/>
    <property type="match status" value="1"/>
</dbReference>
<sequence length="583" mass="66257">MLAEKVVERGYPVRPATDGGKRPEPALLILVRPQNSQIPRAQSLFFPLETPDAGLSNWSITEPPEPTILSKPPPLANFRVPSASNQDGTMNSFALLRIPFGFAVLIVLCFVAVSITPASAQPAAARLPNVARNNVTPSNSLPSVSRPYVRTTRMGKTVVGGQGELLRGVCLWTFQYRSKQIAQNEEQDSNLDPAFWDEMKAQGVNAVRFVFFDPWQRSHGNAMYNLDRPYPFLSLLPEDVVVQGGSAEEADAIVEANKTALREQLSRIVDLAAQRQMYVLINYHDGFGYEDPDWNFYAEALAQNEVSEGTPLGETLPTDLALEDEAAEEDELPETTVPIPTGQFHFPYQTGSTRYLDAFWDLTSELLKDRTNVLFELMNEPVAYHPNNYVEKDVQAITRCYQRVRQTAPDTHLVLATFSNTAHFGRRSMLKVTQELEESGVSFDNASIAFHPYDTTDLLAHSPRNLRRLMRRYPVINTEQGYPTGVVPDSSDPDARGFGRDRFGQQSMERYNVSWFAWKTSSTDEFQNNYVQTIKSDAIARRYYWGWELAWVSTLNDLEQRRGFFARYLYWRFSQIFNWLTYF</sequence>
<keyword evidence="4" id="KW-0119">Carbohydrate metabolism</keyword>
<comment type="similarity">
    <text evidence="1 7">Belongs to the glycosyl hydrolase 5 (cellulase A) family.</text>
</comment>
<gene>
    <name evidence="11" type="ORF">K239x_57090</name>
</gene>
<dbReference type="PANTHER" id="PTHR31297">
    <property type="entry name" value="GLUCAN ENDO-1,6-BETA-GLUCOSIDASE B"/>
    <property type="match status" value="1"/>
</dbReference>
<evidence type="ECO:0000256" key="2">
    <source>
        <dbReference type="ARBA" id="ARBA00022801"/>
    </source>
</evidence>
<keyword evidence="6" id="KW-0624">Polysaccharide degradation</keyword>
<keyword evidence="5 7" id="KW-0326">Glycosidase</keyword>
<evidence type="ECO:0000256" key="7">
    <source>
        <dbReference type="RuleBase" id="RU361153"/>
    </source>
</evidence>
<dbReference type="Proteomes" id="UP000319817">
    <property type="component" value="Chromosome"/>
</dbReference>
<feature type="region of interest" description="Disordered" evidence="8">
    <location>
        <begin position="1"/>
        <end position="20"/>
    </location>
</feature>
<evidence type="ECO:0000313" key="11">
    <source>
        <dbReference type="EMBL" id="QDT13689.1"/>
    </source>
</evidence>
<evidence type="ECO:0000256" key="3">
    <source>
        <dbReference type="ARBA" id="ARBA00023001"/>
    </source>
</evidence>
<feature type="domain" description="Glycoside hydrolase family 5" evidence="10">
    <location>
        <begin position="193"/>
        <end position="520"/>
    </location>
</feature>
<dbReference type="GO" id="GO:0009986">
    <property type="term" value="C:cell surface"/>
    <property type="evidence" value="ECO:0007669"/>
    <property type="project" value="TreeGrafter"/>
</dbReference>
<name>A0A517P2T4_9BACT</name>
<keyword evidence="9" id="KW-1133">Transmembrane helix</keyword>
<dbReference type="Pfam" id="PF00150">
    <property type="entry name" value="Cellulase"/>
    <property type="match status" value="1"/>
</dbReference>
<keyword evidence="9" id="KW-0812">Transmembrane</keyword>
<evidence type="ECO:0000256" key="1">
    <source>
        <dbReference type="ARBA" id="ARBA00005641"/>
    </source>
</evidence>
<dbReference type="GO" id="GO:0005576">
    <property type="term" value="C:extracellular region"/>
    <property type="evidence" value="ECO:0007669"/>
    <property type="project" value="TreeGrafter"/>
</dbReference>
<proteinExistence type="inferred from homology"/>
<evidence type="ECO:0000313" key="12">
    <source>
        <dbReference type="Proteomes" id="UP000319817"/>
    </source>
</evidence>
<dbReference type="OrthoDB" id="221687at2"/>